<dbReference type="GO" id="GO:0006285">
    <property type="term" value="P:base-excision repair, AP site formation"/>
    <property type="evidence" value="ECO:0007669"/>
    <property type="project" value="TreeGrafter"/>
</dbReference>
<reference evidence="5" key="1">
    <citation type="journal article" date="2021" name="Front. Plant Sci.">
        <title>Chromosome-Scale Genome Assembly for Chinese Sour Jujube and Insights Into Its Genome Evolution and Domestication Signature.</title>
        <authorList>
            <person name="Shen L.-Y."/>
            <person name="Luo H."/>
            <person name="Wang X.-L."/>
            <person name="Wang X.-M."/>
            <person name="Qiu X.-J."/>
            <person name="Liu H."/>
            <person name="Zhou S.-S."/>
            <person name="Jia K.-H."/>
            <person name="Nie S."/>
            <person name="Bao Y.-T."/>
            <person name="Zhang R.-G."/>
            <person name="Yun Q.-Z."/>
            <person name="Chai Y.-H."/>
            <person name="Lu J.-Y."/>
            <person name="Li Y."/>
            <person name="Zhao S.-W."/>
            <person name="Mao J.-F."/>
            <person name="Jia S.-G."/>
            <person name="Mao Y.-M."/>
        </authorList>
    </citation>
    <scope>NUCLEOTIDE SEQUENCE</scope>
    <source>
        <strain evidence="5">AT0</strain>
        <tissue evidence="5">Leaf</tissue>
    </source>
</reference>
<dbReference type="Gene3D" id="3.30.1490.40">
    <property type="match status" value="2"/>
</dbReference>
<dbReference type="PANTHER" id="PTHR10242:SF7">
    <property type="entry name" value="HHH-GPD DOMAIN-CONTAINING PROTEIN"/>
    <property type="match status" value="1"/>
</dbReference>
<dbReference type="SMART" id="SM00444">
    <property type="entry name" value="GYF"/>
    <property type="match status" value="2"/>
</dbReference>
<evidence type="ECO:0000313" key="6">
    <source>
        <dbReference type="Proteomes" id="UP000813462"/>
    </source>
</evidence>
<evidence type="ECO:0000256" key="1">
    <source>
        <dbReference type="ARBA" id="ARBA00010679"/>
    </source>
</evidence>
<dbReference type="PANTHER" id="PTHR10242">
    <property type="entry name" value="8-OXOGUANINE DNA GLYCOSYLASE"/>
    <property type="match status" value="1"/>
</dbReference>
<feature type="domain" description="GYF" evidence="4">
    <location>
        <begin position="538"/>
        <end position="589"/>
    </location>
</feature>
<gene>
    <name evidence="5" type="ORF">FEM48_Zijuj08G0203900</name>
</gene>
<dbReference type="Proteomes" id="UP000813462">
    <property type="component" value="Unassembled WGS sequence"/>
</dbReference>
<dbReference type="Gene3D" id="1.10.340.30">
    <property type="entry name" value="Hypothetical protein, domain 2"/>
    <property type="match status" value="1"/>
</dbReference>
<dbReference type="GO" id="GO:0005634">
    <property type="term" value="C:nucleus"/>
    <property type="evidence" value="ECO:0007669"/>
    <property type="project" value="TreeGrafter"/>
</dbReference>
<dbReference type="SUPFAM" id="SSF55277">
    <property type="entry name" value="GYF domain"/>
    <property type="match status" value="2"/>
</dbReference>
<sequence>MLKMELGECKSTFNLEKAVCNHGFFMMAPNNWIPSTKTLQRPLRLSDDTTSTVVSISHPPCHSFLLLKILLHSQFPPSSPDRHAILAQVGRMLRISDRDERDVREFQKACPKAKARGFGRLFRSPSIFEDAVKSILLCNCTWSKSLQMAQALCELQFDLTNTRKGKGKRKRGKSSTPLQAEVRMGNFPTSKELASLEESYLREKYPVLGYRAKYILQLAKNVESGRVSLQEMEETMNKEPYDYERVYQELSHLNGFGPYTCANVFMCIGNYQSVPVDTETIRHIQQVHGRKTCDKKTVKKQVEEIYDKFAPFQCLAYWMELLDSYEDKFGKLSELSKSSYSILSDLPQESHISDYEVQSDLRRKRHHPVSEIKKRYSKSLFMEEVQERPLSFASESQSSVIPEKQHQGDPDIGEWKNQPTDHEDVHENPTRAVWYSLGPHDEVMGPYSMSMLKQWCDTTSYEMKYKVWKAGQSQEEAIFLTDAIHRFGSDIGGKGTEQPNEIQMEDMENKSSKSVKLIELSDSDEDGDCEVAHESPTCAVWHYLGPHGQIMGPYSMEMLKRWRDSSSYEMKYKVQSNCENNLIDVKALCRLFMLFIFLDSKFNGSSDKLKREK</sequence>
<dbReference type="SMART" id="SM00478">
    <property type="entry name" value="ENDO3c"/>
    <property type="match status" value="1"/>
</dbReference>
<dbReference type="InterPro" id="IPR003265">
    <property type="entry name" value="HhH-GPD_domain"/>
</dbReference>
<dbReference type="InterPro" id="IPR011257">
    <property type="entry name" value="DNA_glycosylase"/>
</dbReference>
<comment type="similarity">
    <text evidence="1">Belongs to the type-1 OGG1 family.</text>
</comment>
<dbReference type="GO" id="GO:0140078">
    <property type="term" value="F:class I DNA-(apurinic or apyrimidinic site) endonuclease activity"/>
    <property type="evidence" value="ECO:0007669"/>
    <property type="project" value="UniProtKB-EC"/>
</dbReference>
<dbReference type="Pfam" id="PF00730">
    <property type="entry name" value="HhH-GPD"/>
    <property type="match status" value="1"/>
</dbReference>
<proteinExistence type="inferred from homology"/>
<comment type="caution">
    <text evidence="5">The sequence shown here is derived from an EMBL/GenBank/DDBJ whole genome shotgun (WGS) entry which is preliminary data.</text>
</comment>
<protein>
    <recommendedName>
        <fullName evidence="2">DNA-(apurinic or apyrimidinic site) lyase</fullName>
        <ecNumber evidence="2">4.2.99.18</ecNumber>
    </recommendedName>
</protein>
<dbReference type="SUPFAM" id="SSF48150">
    <property type="entry name" value="DNA-glycosylase"/>
    <property type="match status" value="1"/>
</dbReference>
<dbReference type="GO" id="GO:0034039">
    <property type="term" value="F:8-oxo-7,8-dihydroguanine DNA N-glycosylase activity"/>
    <property type="evidence" value="ECO:0007669"/>
    <property type="project" value="TreeGrafter"/>
</dbReference>
<feature type="domain" description="GYF" evidence="4">
    <location>
        <begin position="431"/>
        <end position="485"/>
    </location>
</feature>
<dbReference type="EC" id="4.2.99.18" evidence="2"/>
<dbReference type="AlphaFoldDB" id="A0A978V172"/>
<dbReference type="PROSITE" id="PS50829">
    <property type="entry name" value="GYF"/>
    <property type="match status" value="2"/>
</dbReference>
<dbReference type="InterPro" id="IPR035445">
    <property type="entry name" value="GYF-like_dom_sf"/>
</dbReference>
<dbReference type="InterPro" id="IPR052054">
    <property type="entry name" value="Oxidative_DNA_repair_enzyme"/>
</dbReference>
<organism evidence="5 6">
    <name type="scientific">Ziziphus jujuba var. spinosa</name>
    <dbReference type="NCBI Taxonomy" id="714518"/>
    <lineage>
        <taxon>Eukaryota</taxon>
        <taxon>Viridiplantae</taxon>
        <taxon>Streptophyta</taxon>
        <taxon>Embryophyta</taxon>
        <taxon>Tracheophyta</taxon>
        <taxon>Spermatophyta</taxon>
        <taxon>Magnoliopsida</taxon>
        <taxon>eudicotyledons</taxon>
        <taxon>Gunneridae</taxon>
        <taxon>Pentapetalae</taxon>
        <taxon>rosids</taxon>
        <taxon>fabids</taxon>
        <taxon>Rosales</taxon>
        <taxon>Rhamnaceae</taxon>
        <taxon>Paliureae</taxon>
        <taxon>Ziziphus</taxon>
    </lineage>
</organism>
<accession>A0A978V172</accession>
<evidence type="ECO:0000259" key="4">
    <source>
        <dbReference type="PROSITE" id="PS50829"/>
    </source>
</evidence>
<evidence type="ECO:0000313" key="5">
    <source>
        <dbReference type="EMBL" id="KAH7520988.1"/>
    </source>
</evidence>
<dbReference type="EMBL" id="JAEACU010000008">
    <property type="protein sequence ID" value="KAH7520988.1"/>
    <property type="molecule type" value="Genomic_DNA"/>
</dbReference>
<comment type="catalytic activity">
    <reaction evidence="3">
        <text>2'-deoxyribonucleotide-(2'-deoxyribose 5'-phosphate)-2'-deoxyribonucleotide-DNA = a 3'-end 2'-deoxyribonucleotide-(2,3-dehydro-2,3-deoxyribose 5'-phosphate)-DNA + a 5'-end 5'-phospho-2'-deoxyribonucleoside-DNA + H(+)</text>
        <dbReference type="Rhea" id="RHEA:66592"/>
        <dbReference type="Rhea" id="RHEA-COMP:13180"/>
        <dbReference type="Rhea" id="RHEA-COMP:16897"/>
        <dbReference type="Rhea" id="RHEA-COMP:17067"/>
        <dbReference type="ChEBI" id="CHEBI:15378"/>
        <dbReference type="ChEBI" id="CHEBI:136412"/>
        <dbReference type="ChEBI" id="CHEBI:157695"/>
        <dbReference type="ChEBI" id="CHEBI:167181"/>
        <dbReference type="EC" id="4.2.99.18"/>
    </reaction>
</comment>
<evidence type="ECO:0000256" key="2">
    <source>
        <dbReference type="ARBA" id="ARBA00012720"/>
    </source>
</evidence>
<evidence type="ECO:0000256" key="3">
    <source>
        <dbReference type="ARBA" id="ARBA00044632"/>
    </source>
</evidence>
<dbReference type="InterPro" id="IPR003169">
    <property type="entry name" value="GYF"/>
</dbReference>
<name>A0A978V172_ZIZJJ</name>